<dbReference type="PANTHER" id="PTHR43767:SF1">
    <property type="entry name" value="NONRIBOSOMAL PEPTIDE SYNTHASE PES1 (EUROFUNG)-RELATED"/>
    <property type="match status" value="1"/>
</dbReference>
<dbReference type="Gene3D" id="3.40.50.12780">
    <property type="entry name" value="N-terminal domain of ligase-like"/>
    <property type="match status" value="1"/>
</dbReference>
<evidence type="ECO:0000256" key="1">
    <source>
        <dbReference type="SAM" id="MobiDB-lite"/>
    </source>
</evidence>
<dbReference type="InterPro" id="IPR042099">
    <property type="entry name" value="ANL_N_sf"/>
</dbReference>
<accession>A0A9X2BVM2</accession>
<dbReference type="InterPro" id="IPR000873">
    <property type="entry name" value="AMP-dep_synth/lig_dom"/>
</dbReference>
<dbReference type="Pfam" id="PF13193">
    <property type="entry name" value="AMP-binding_C"/>
    <property type="match status" value="1"/>
</dbReference>
<feature type="domain" description="AMP-binding enzyme C-terminal" evidence="3">
    <location>
        <begin position="425"/>
        <end position="503"/>
    </location>
</feature>
<reference evidence="4" key="1">
    <citation type="submission" date="2022-04" db="EMBL/GenBank/DDBJ databases">
        <title>Roseomonas acroporae sp. nov., isolated from coral Acropora digitifera.</title>
        <authorList>
            <person name="Sun H."/>
        </authorList>
    </citation>
    <scope>NUCLEOTIDE SEQUENCE</scope>
    <source>
        <strain evidence="4">NAR14</strain>
    </source>
</reference>
<gene>
    <name evidence="4" type="ORF">M0638_00685</name>
</gene>
<dbReference type="Pfam" id="PF00501">
    <property type="entry name" value="AMP-binding"/>
    <property type="match status" value="1"/>
</dbReference>
<evidence type="ECO:0000313" key="5">
    <source>
        <dbReference type="Proteomes" id="UP001139516"/>
    </source>
</evidence>
<dbReference type="RefSeq" id="WP_248665025.1">
    <property type="nucleotide sequence ID" value="NZ_JALPRX010000002.1"/>
</dbReference>
<dbReference type="GO" id="GO:0016878">
    <property type="term" value="F:acid-thiol ligase activity"/>
    <property type="evidence" value="ECO:0007669"/>
    <property type="project" value="UniProtKB-ARBA"/>
</dbReference>
<dbReference type="InterPro" id="IPR025110">
    <property type="entry name" value="AMP-bd_C"/>
</dbReference>
<dbReference type="Gene3D" id="3.30.300.30">
    <property type="match status" value="1"/>
</dbReference>
<name>A0A9X2BVM2_9PROT</name>
<protein>
    <submittedName>
        <fullName evidence="4">AMP-binding protein</fullName>
    </submittedName>
</protein>
<evidence type="ECO:0000259" key="2">
    <source>
        <dbReference type="Pfam" id="PF00501"/>
    </source>
</evidence>
<dbReference type="InterPro" id="IPR020845">
    <property type="entry name" value="AMP-binding_CS"/>
</dbReference>
<dbReference type="PROSITE" id="PS00455">
    <property type="entry name" value="AMP_BINDING"/>
    <property type="match status" value="1"/>
</dbReference>
<proteinExistence type="predicted"/>
<evidence type="ECO:0000313" key="4">
    <source>
        <dbReference type="EMBL" id="MCK8782895.1"/>
    </source>
</evidence>
<dbReference type="PANTHER" id="PTHR43767">
    <property type="entry name" value="LONG-CHAIN-FATTY-ACID--COA LIGASE"/>
    <property type="match status" value="1"/>
</dbReference>
<comment type="caution">
    <text evidence="4">The sequence shown here is derived from an EMBL/GenBank/DDBJ whole genome shotgun (WGS) entry which is preliminary data.</text>
</comment>
<dbReference type="SUPFAM" id="SSF56801">
    <property type="entry name" value="Acetyl-CoA synthetase-like"/>
    <property type="match status" value="1"/>
</dbReference>
<sequence>MDHLARWAAEQPDKVAAWFPDAEATPDDAALTYAALDARANRAAQWLIGLGLQPGDGICLLLENGPAMLELAYAARRAGLYYTPLSTHLRVPEVAYMLADSGARLLVTSPALAALAAAVQEGGIAEGLPRFATGAGLPGYQSYEAALAAYPAPAELPGDRPLGREFLYSSGTTGLPKGIRRDLLPGDRADKPDWTPNWLRAYGFARDSVYLSPAPLYHAAPHRYVTRTLDLGGSVVVMRKFDAEAALALIERFGVTHSQWVPTMFVRLLGLPEATRRRHDLSTHRVAIHAAAPCPVAVKQAMIDWWGPILVEYYAGSESVGGTVIDSHEWLAHRGSVGRAFDSEVFILDAAGEQVPQGVIGNVWFRNGTRFRYHNAPEKTEAAFDAEGRGTYGDLGHLDADGYLYLSDRRADLILSGGVNVYPWEIEQALAHHPAVAEVAVVGVPHPEFGEAVHAVVRAADDAEPGPALATALIAHCRERLAGPKCPRSVEFADSLPRSETGKLLRRILKERYLATPAPQAAPHAASQATPATAG</sequence>
<keyword evidence="5" id="KW-1185">Reference proteome</keyword>
<dbReference type="Proteomes" id="UP001139516">
    <property type="component" value="Unassembled WGS sequence"/>
</dbReference>
<feature type="domain" description="AMP-dependent synthetase/ligase" evidence="2">
    <location>
        <begin position="5"/>
        <end position="367"/>
    </location>
</feature>
<evidence type="ECO:0000259" key="3">
    <source>
        <dbReference type="Pfam" id="PF13193"/>
    </source>
</evidence>
<dbReference type="InterPro" id="IPR050237">
    <property type="entry name" value="ATP-dep_AMP-bd_enzyme"/>
</dbReference>
<dbReference type="InterPro" id="IPR045851">
    <property type="entry name" value="AMP-bd_C_sf"/>
</dbReference>
<organism evidence="4 5">
    <name type="scientific">Roseomonas acroporae</name>
    <dbReference type="NCBI Taxonomy" id="2937791"/>
    <lineage>
        <taxon>Bacteria</taxon>
        <taxon>Pseudomonadati</taxon>
        <taxon>Pseudomonadota</taxon>
        <taxon>Alphaproteobacteria</taxon>
        <taxon>Acetobacterales</taxon>
        <taxon>Roseomonadaceae</taxon>
        <taxon>Roseomonas</taxon>
    </lineage>
</organism>
<feature type="region of interest" description="Disordered" evidence="1">
    <location>
        <begin position="516"/>
        <end position="535"/>
    </location>
</feature>
<dbReference type="EMBL" id="JALPRX010000002">
    <property type="protein sequence ID" value="MCK8782895.1"/>
    <property type="molecule type" value="Genomic_DNA"/>
</dbReference>
<dbReference type="AlphaFoldDB" id="A0A9X2BVM2"/>